<dbReference type="Gene3D" id="6.10.340.10">
    <property type="match status" value="1"/>
</dbReference>
<dbReference type="RefSeq" id="WP_165644486.1">
    <property type="nucleotide sequence ID" value="NZ_BSPM01000004.1"/>
</dbReference>
<evidence type="ECO:0000256" key="5">
    <source>
        <dbReference type="SAM" id="Phobius"/>
    </source>
</evidence>
<dbReference type="Gene3D" id="1.10.287.950">
    <property type="entry name" value="Methyl-accepting chemotaxis protein"/>
    <property type="match status" value="1"/>
</dbReference>
<dbReference type="InterPro" id="IPR004090">
    <property type="entry name" value="Chemotax_Me-accpt_rcpt"/>
</dbReference>
<reference evidence="8 9" key="1">
    <citation type="submission" date="2019-03" db="EMBL/GenBank/DDBJ databases">
        <title>Genomic Encyclopedia of Type Strains, Phase IV (KMG-IV): sequencing the most valuable type-strain genomes for metagenomic binning, comparative biology and taxonomic classification.</title>
        <authorList>
            <person name="Goeker M."/>
        </authorList>
    </citation>
    <scope>NUCLEOTIDE SEQUENCE [LARGE SCALE GENOMIC DNA]</scope>
    <source>
        <strain evidence="8 9">DSM 102969</strain>
    </source>
</reference>
<dbReference type="Pfam" id="PF00015">
    <property type="entry name" value="MCPsignal"/>
    <property type="match status" value="1"/>
</dbReference>
<proteinExistence type="inferred from homology"/>
<keyword evidence="5" id="KW-1133">Transmembrane helix</keyword>
<evidence type="ECO:0000256" key="4">
    <source>
        <dbReference type="SAM" id="Coils"/>
    </source>
</evidence>
<keyword evidence="5" id="KW-0472">Membrane</keyword>
<dbReference type="GO" id="GO:0007165">
    <property type="term" value="P:signal transduction"/>
    <property type="evidence" value="ECO:0007669"/>
    <property type="project" value="UniProtKB-KW"/>
</dbReference>
<evidence type="ECO:0000313" key="9">
    <source>
        <dbReference type="Proteomes" id="UP000294547"/>
    </source>
</evidence>
<dbReference type="Proteomes" id="UP000294547">
    <property type="component" value="Unassembled WGS sequence"/>
</dbReference>
<dbReference type="EMBL" id="SNXY01000007">
    <property type="protein sequence ID" value="TDP85061.1"/>
    <property type="molecule type" value="Genomic_DNA"/>
</dbReference>
<feature type="coiled-coil region" evidence="4">
    <location>
        <begin position="257"/>
        <end position="284"/>
    </location>
</feature>
<evidence type="ECO:0000256" key="2">
    <source>
        <dbReference type="ARBA" id="ARBA00029447"/>
    </source>
</evidence>
<keyword evidence="5" id="KW-0812">Transmembrane</keyword>
<feature type="domain" description="HAMP" evidence="7">
    <location>
        <begin position="210"/>
        <end position="263"/>
    </location>
</feature>
<keyword evidence="1 3" id="KW-0807">Transducer</keyword>
<dbReference type="InterPro" id="IPR004089">
    <property type="entry name" value="MCPsignal_dom"/>
</dbReference>
<dbReference type="PANTHER" id="PTHR32089">
    <property type="entry name" value="METHYL-ACCEPTING CHEMOTAXIS PROTEIN MCPB"/>
    <property type="match status" value="1"/>
</dbReference>
<dbReference type="PRINTS" id="PR00260">
    <property type="entry name" value="CHEMTRNSDUCR"/>
</dbReference>
<protein>
    <submittedName>
        <fullName evidence="8">Methyl-accepting chemotaxis protein</fullName>
    </submittedName>
</protein>
<dbReference type="GO" id="GO:0006935">
    <property type="term" value="P:chemotaxis"/>
    <property type="evidence" value="ECO:0007669"/>
    <property type="project" value="InterPro"/>
</dbReference>
<dbReference type="Pfam" id="PF00672">
    <property type="entry name" value="HAMP"/>
    <property type="match status" value="1"/>
</dbReference>
<comment type="caution">
    <text evidence="8">The sequence shown here is derived from an EMBL/GenBank/DDBJ whole genome shotgun (WGS) entry which is preliminary data.</text>
</comment>
<dbReference type="InterPro" id="IPR007891">
    <property type="entry name" value="CHASE3"/>
</dbReference>
<dbReference type="PANTHER" id="PTHR32089:SF112">
    <property type="entry name" value="LYSOZYME-LIKE PROTEIN-RELATED"/>
    <property type="match status" value="1"/>
</dbReference>
<dbReference type="GO" id="GO:0016020">
    <property type="term" value="C:membrane"/>
    <property type="evidence" value="ECO:0007669"/>
    <property type="project" value="InterPro"/>
</dbReference>
<comment type="similarity">
    <text evidence="2">Belongs to the methyl-accepting chemotaxis (MCP) protein family.</text>
</comment>
<name>A0A4R6RFB2_9HYPH</name>
<dbReference type="GO" id="GO:0004888">
    <property type="term" value="F:transmembrane signaling receptor activity"/>
    <property type="evidence" value="ECO:0007669"/>
    <property type="project" value="InterPro"/>
</dbReference>
<sequence>MGANASIRTKLIVVFATMLMASIVTGFAIWWANGVAAQNVTWTVHTYKVMTAADRILQSMVDQESGLRGYLVTANEGNLEPLKNGERALKAALDDATDLTSDNAQQQDRLRRLGQAIDDWQTGVSHRAIDLMKSAATQEQARDIERAGLGKTSFDTIRSVLAEFKGAEESLLATRAAEMESSQAIIRYSVLASVAATIAIGLFAGYFLNRMIALPIRDGIGVMQKLQAGEYAVEIAGTARGDEIGAMGKALLNFRDSLRAAEEARRAQETAKAAEEALVRRRAELAERFVGRMEKLADGFAKSSTEVADAARNLSATAEETSRQAQAVAGAAEEASTNVQTVAAGAEELSASIREISKQVSQSAEVASAAAREAEASTQNVQALAHSAQQIGEVVELISNIAAQTNLLALNATIEAARAGEAGRGFAVVAAEVKELANQTAKATEEIGRKIGEIQTATGTTVDSISRIVRTIGSIQQSASAIAGAVEEQGAATEEIASNTQRAATGTTDVTGNIAGVGTAAEMTGTASTQLMGLSGKLSDQSRVLQQEVADFVEGLRAA</sequence>
<dbReference type="SUPFAM" id="SSF58104">
    <property type="entry name" value="Methyl-accepting chemotaxis protein (MCP) signaling domain"/>
    <property type="match status" value="1"/>
</dbReference>
<dbReference type="Pfam" id="PF05227">
    <property type="entry name" value="CHASE3"/>
    <property type="match status" value="1"/>
</dbReference>
<accession>A0A4R6RFB2</accession>
<organism evidence="8 9">
    <name type="scientific">Oharaeibacter diazotrophicus</name>
    <dbReference type="NCBI Taxonomy" id="1920512"/>
    <lineage>
        <taxon>Bacteria</taxon>
        <taxon>Pseudomonadati</taxon>
        <taxon>Pseudomonadota</taxon>
        <taxon>Alphaproteobacteria</taxon>
        <taxon>Hyphomicrobiales</taxon>
        <taxon>Pleomorphomonadaceae</taxon>
        <taxon>Oharaeibacter</taxon>
    </lineage>
</organism>
<keyword evidence="4" id="KW-0175">Coiled coil</keyword>
<feature type="transmembrane region" description="Helical" evidence="5">
    <location>
        <begin position="185"/>
        <end position="208"/>
    </location>
</feature>
<evidence type="ECO:0000259" key="7">
    <source>
        <dbReference type="PROSITE" id="PS50885"/>
    </source>
</evidence>
<dbReference type="AlphaFoldDB" id="A0A4R6RFB2"/>
<feature type="domain" description="Methyl-accepting transducer" evidence="6">
    <location>
        <begin position="303"/>
        <end position="532"/>
    </location>
</feature>
<gene>
    <name evidence="8" type="ORF">EDD54_1906</name>
</gene>
<dbReference type="SMART" id="SM00283">
    <property type="entry name" value="MA"/>
    <property type="match status" value="1"/>
</dbReference>
<dbReference type="PROSITE" id="PS50885">
    <property type="entry name" value="HAMP"/>
    <property type="match status" value="1"/>
</dbReference>
<evidence type="ECO:0000259" key="6">
    <source>
        <dbReference type="PROSITE" id="PS50111"/>
    </source>
</evidence>
<evidence type="ECO:0000256" key="1">
    <source>
        <dbReference type="ARBA" id="ARBA00023224"/>
    </source>
</evidence>
<feature type="transmembrane region" description="Helical" evidence="5">
    <location>
        <begin position="12"/>
        <end position="32"/>
    </location>
</feature>
<dbReference type="PROSITE" id="PS50111">
    <property type="entry name" value="CHEMOTAXIS_TRANSDUC_2"/>
    <property type="match status" value="1"/>
</dbReference>
<keyword evidence="9" id="KW-1185">Reference proteome</keyword>
<dbReference type="SMART" id="SM00304">
    <property type="entry name" value="HAMP"/>
    <property type="match status" value="1"/>
</dbReference>
<evidence type="ECO:0000313" key="8">
    <source>
        <dbReference type="EMBL" id="TDP85061.1"/>
    </source>
</evidence>
<dbReference type="InterPro" id="IPR003660">
    <property type="entry name" value="HAMP_dom"/>
</dbReference>
<dbReference type="CDD" id="cd19410">
    <property type="entry name" value="HK9-like_sensor"/>
    <property type="match status" value="1"/>
</dbReference>
<evidence type="ECO:0000256" key="3">
    <source>
        <dbReference type="PROSITE-ProRule" id="PRU00284"/>
    </source>
</evidence>